<dbReference type="EMBL" id="BT076633">
    <property type="protein sequence ID" value="ACO11057.1"/>
    <property type="molecule type" value="mRNA"/>
</dbReference>
<evidence type="ECO:0000256" key="2">
    <source>
        <dbReference type="ARBA" id="ARBA00022833"/>
    </source>
</evidence>
<dbReference type="PANTHER" id="PTHR46771:SF5">
    <property type="entry name" value="DETERIN"/>
    <property type="match status" value="1"/>
</dbReference>
<proteinExistence type="evidence at transcript level"/>
<dbReference type="CDD" id="cd00022">
    <property type="entry name" value="BIR"/>
    <property type="match status" value="1"/>
</dbReference>
<evidence type="ECO:0000313" key="3">
    <source>
        <dbReference type="EMBL" id="ACO11057.1"/>
    </source>
</evidence>
<keyword evidence="2" id="KW-0862">Zinc</keyword>
<dbReference type="Gene3D" id="1.10.1170.10">
    <property type="entry name" value="Inhibitor Of Apoptosis Protein (2mihbC-IAP-1), Chain A"/>
    <property type="match status" value="1"/>
</dbReference>
<name>C1BPV4_CALRO</name>
<dbReference type="SMART" id="SM00238">
    <property type="entry name" value="BIR"/>
    <property type="match status" value="1"/>
</dbReference>
<reference evidence="3" key="1">
    <citation type="submission" date="2009-03" db="EMBL/GenBank/DDBJ databases">
        <title>Caligus rogercresseyi ESTs and full-length cDNAs.</title>
        <authorList>
            <person name="Yasuike M."/>
            <person name="von Schalburg K."/>
            <person name="Cooper G."/>
            <person name="Leong J."/>
            <person name="Jones S.R.M."/>
            <person name="Koop B.F."/>
        </authorList>
    </citation>
    <scope>NUCLEOTIDE SEQUENCE</scope>
    <source>
        <tissue evidence="3">Whole tissue</tissue>
    </source>
</reference>
<dbReference type="InterPro" id="IPR051190">
    <property type="entry name" value="Baculoviral_IAP"/>
</dbReference>
<dbReference type="PANTHER" id="PTHR46771">
    <property type="entry name" value="DETERIN"/>
    <property type="match status" value="1"/>
</dbReference>
<evidence type="ECO:0000256" key="1">
    <source>
        <dbReference type="ARBA" id="ARBA00022723"/>
    </source>
</evidence>
<accession>C1BPV4</accession>
<dbReference type="SUPFAM" id="SSF57924">
    <property type="entry name" value="Inhibitor of apoptosis (IAP) repeat"/>
    <property type="match status" value="1"/>
</dbReference>
<gene>
    <name evidence="3" type="primary">BIRC5</name>
</gene>
<sequence>MDSVFKNAYWSYEERLKSFGKTWPFKEESSPCSPAEMAASGFYFVGNRKEPDLVRCFYCLRELDGWEPSDIPQEEHARKKCSFMELSKGHAEVTVLDGLQLEAERRIAILESEYQMQKEAFLQLAEEARTEMMGLIEKTAQKRKSRSRKKRT</sequence>
<dbReference type="PROSITE" id="PS50143">
    <property type="entry name" value="BIR_REPEAT_2"/>
    <property type="match status" value="1"/>
</dbReference>
<protein>
    <submittedName>
        <fullName evidence="3">Baculoviral IAP repeat-containing protein 5</fullName>
    </submittedName>
</protein>
<organism evidence="3">
    <name type="scientific">Caligus rogercresseyi</name>
    <name type="common">Sea louse</name>
    <dbReference type="NCBI Taxonomy" id="217165"/>
    <lineage>
        <taxon>Eukaryota</taxon>
        <taxon>Metazoa</taxon>
        <taxon>Ecdysozoa</taxon>
        <taxon>Arthropoda</taxon>
        <taxon>Crustacea</taxon>
        <taxon>Multicrustacea</taxon>
        <taxon>Hexanauplia</taxon>
        <taxon>Copepoda</taxon>
        <taxon>Siphonostomatoida</taxon>
        <taxon>Caligidae</taxon>
        <taxon>Caligus</taxon>
    </lineage>
</organism>
<dbReference type="AlphaFoldDB" id="C1BPV4"/>
<dbReference type="Pfam" id="PF00653">
    <property type="entry name" value="BIR"/>
    <property type="match status" value="1"/>
</dbReference>
<dbReference type="GO" id="GO:0046872">
    <property type="term" value="F:metal ion binding"/>
    <property type="evidence" value="ECO:0007669"/>
    <property type="project" value="UniProtKB-KW"/>
</dbReference>
<keyword evidence="1" id="KW-0479">Metal-binding</keyword>
<dbReference type="InterPro" id="IPR001370">
    <property type="entry name" value="BIR_rpt"/>
</dbReference>